<name>A0A4P5ZGC1_PLAAG</name>
<gene>
    <name evidence="3" type="ORF">PA905_24180</name>
</gene>
<dbReference type="PANTHER" id="PTHR33713">
    <property type="entry name" value="ANTITOXIN YAFN-RELATED"/>
    <property type="match status" value="1"/>
</dbReference>
<accession>A0A4P5ZGC1</accession>
<dbReference type="AlphaFoldDB" id="A0A4P5ZGC1"/>
<dbReference type="EMBL" id="BJCD01000044">
    <property type="protein sequence ID" value="GDZ94463.1"/>
    <property type="molecule type" value="Genomic_DNA"/>
</dbReference>
<dbReference type="PANTHER" id="PTHR33713:SF6">
    <property type="entry name" value="ANTITOXIN YEFM"/>
    <property type="match status" value="1"/>
</dbReference>
<proteinExistence type="inferred from homology"/>
<comment type="caution">
    <text evidence="3">The sequence shown here is derived from an EMBL/GenBank/DDBJ whole genome shotgun (WGS) entry which is preliminary data.</text>
</comment>
<organism evidence="3 4">
    <name type="scientific">Planktothrix agardhii CCAP 1459/11A</name>
    <dbReference type="NCBI Taxonomy" id="282420"/>
    <lineage>
        <taxon>Bacteria</taxon>
        <taxon>Bacillati</taxon>
        <taxon>Cyanobacteriota</taxon>
        <taxon>Cyanophyceae</taxon>
        <taxon>Oscillatoriophycideae</taxon>
        <taxon>Oscillatoriales</taxon>
        <taxon>Microcoleaceae</taxon>
        <taxon>Planktothrix</taxon>
    </lineage>
</organism>
<evidence type="ECO:0000313" key="4">
    <source>
        <dbReference type="Proteomes" id="UP000299794"/>
    </source>
</evidence>
<dbReference type="InterPro" id="IPR036165">
    <property type="entry name" value="YefM-like_sf"/>
</dbReference>
<protein>
    <recommendedName>
        <fullName evidence="2">Antitoxin</fullName>
    </recommendedName>
</protein>
<dbReference type="SUPFAM" id="SSF143120">
    <property type="entry name" value="YefM-like"/>
    <property type="match status" value="1"/>
</dbReference>
<dbReference type="NCBIfam" id="TIGR01552">
    <property type="entry name" value="phd_fam"/>
    <property type="match status" value="1"/>
</dbReference>
<dbReference type="Gene3D" id="3.40.1620.10">
    <property type="entry name" value="YefM-like domain"/>
    <property type="match status" value="1"/>
</dbReference>
<dbReference type="Proteomes" id="UP000299794">
    <property type="component" value="Unassembled WGS sequence"/>
</dbReference>
<dbReference type="InterPro" id="IPR006442">
    <property type="entry name" value="Antitoxin_Phd/YefM"/>
</dbReference>
<sequence>MEILSATEAKANLLNLLEQVNQDHLPRMITSQNGDAILVSKEDWESLQETLYLQSIPGFVSEIKKAEQLNDWVSEAEFMRALDALEN</sequence>
<dbReference type="RefSeq" id="WP_141294576.1">
    <property type="nucleotide sequence ID" value="NZ_BJCD01000044.1"/>
</dbReference>
<dbReference type="InterPro" id="IPR051405">
    <property type="entry name" value="phD/YefM_antitoxin"/>
</dbReference>
<comment type="function">
    <text evidence="2">Antitoxin component of a type II toxin-antitoxin (TA) system.</text>
</comment>
<dbReference type="Pfam" id="PF02604">
    <property type="entry name" value="PhdYeFM_antitox"/>
    <property type="match status" value="1"/>
</dbReference>
<evidence type="ECO:0000256" key="2">
    <source>
        <dbReference type="RuleBase" id="RU362080"/>
    </source>
</evidence>
<comment type="similarity">
    <text evidence="1 2">Belongs to the phD/YefM antitoxin family.</text>
</comment>
<evidence type="ECO:0000313" key="3">
    <source>
        <dbReference type="EMBL" id="GDZ94463.1"/>
    </source>
</evidence>
<evidence type="ECO:0000256" key="1">
    <source>
        <dbReference type="ARBA" id="ARBA00009981"/>
    </source>
</evidence>
<reference evidence="4" key="1">
    <citation type="submission" date="2019-02" db="EMBL/GenBank/DDBJ databases">
        <title>Draft genome sequence of Planktothrix agardhii NIES-905.</title>
        <authorList>
            <person name="Yamaguchi H."/>
            <person name="Suzuki S."/>
            <person name="Kawachi M."/>
        </authorList>
    </citation>
    <scope>NUCLEOTIDE SEQUENCE [LARGE SCALE GENOMIC DNA]</scope>
    <source>
        <strain evidence="4">CCAP 1459/11A</strain>
    </source>
</reference>
<dbReference type="Gene3D" id="1.10.1220.170">
    <property type="match status" value="1"/>
</dbReference>